<evidence type="ECO:0000256" key="4">
    <source>
        <dbReference type="ARBA" id="ARBA00022741"/>
    </source>
</evidence>
<dbReference type="Proteomes" id="UP000886808">
    <property type="component" value="Unassembled WGS sequence"/>
</dbReference>
<dbReference type="PANTHER" id="PTHR30473">
    <property type="entry name" value="PROTEIN PHOH"/>
    <property type="match status" value="1"/>
</dbReference>
<evidence type="ECO:0000256" key="5">
    <source>
        <dbReference type="ARBA" id="ARBA00022840"/>
    </source>
</evidence>
<dbReference type="InterPro" id="IPR003714">
    <property type="entry name" value="PhoH"/>
</dbReference>
<dbReference type="InterPro" id="IPR027417">
    <property type="entry name" value="P-loop_NTPase"/>
</dbReference>
<protein>
    <recommendedName>
        <fullName evidence="6">PhoH-like protein</fullName>
    </recommendedName>
</protein>
<evidence type="ECO:0000313" key="9">
    <source>
        <dbReference type="Proteomes" id="UP000886808"/>
    </source>
</evidence>
<evidence type="ECO:0000256" key="3">
    <source>
        <dbReference type="ARBA" id="ARBA00022490"/>
    </source>
</evidence>
<keyword evidence="4" id="KW-0547">Nucleotide-binding</keyword>
<sequence>MYSEKISLDVSVMQDLFGISDNNIQAIENGLSVSVSTRDGYVNVSGEEKQVKLAIESLKTLEKMHKNGETLNDFAVSRAIDMVKEGQGDEMVNAMTDTIAISHSGTPIKCRTIGQRKYVDAIRNNTVTICIGPAGTGKTYLAVASVVGMLKRREIERIIMCRPAVEAGEKLGFLPGDLQNKVDPYLRPLYDALDELLGHETVQRYIENRTIEIAPLAYMRGRTLKNAGCIIDECQNMTLVSHKLILTRLGEGSRMILTGDVTQIDLPEGTQSGLAKCAELLSGIDDIAVIKLSSKDVIRHKLVGQIIKAFDKYEENKKPKKSNFPKK</sequence>
<dbReference type="Pfam" id="PF02562">
    <property type="entry name" value="PhoH"/>
    <property type="match status" value="1"/>
</dbReference>
<organism evidence="8 9">
    <name type="scientific">Candidatus Butyricicoccus avistercoris</name>
    <dbReference type="NCBI Taxonomy" id="2838518"/>
    <lineage>
        <taxon>Bacteria</taxon>
        <taxon>Bacillati</taxon>
        <taxon>Bacillota</taxon>
        <taxon>Clostridia</taxon>
        <taxon>Eubacteriales</taxon>
        <taxon>Butyricicoccaceae</taxon>
        <taxon>Butyricicoccus</taxon>
    </lineage>
</organism>
<dbReference type="GO" id="GO:0005829">
    <property type="term" value="C:cytosol"/>
    <property type="evidence" value="ECO:0007669"/>
    <property type="project" value="TreeGrafter"/>
</dbReference>
<dbReference type="InterPro" id="IPR051451">
    <property type="entry name" value="PhoH2-like"/>
</dbReference>
<evidence type="ECO:0000313" key="8">
    <source>
        <dbReference type="EMBL" id="HIV62121.1"/>
    </source>
</evidence>
<dbReference type="PANTHER" id="PTHR30473:SF1">
    <property type="entry name" value="PHOH-LIKE PROTEIN"/>
    <property type="match status" value="1"/>
</dbReference>
<evidence type="ECO:0000256" key="6">
    <source>
        <dbReference type="ARBA" id="ARBA00039970"/>
    </source>
</evidence>
<dbReference type="AlphaFoldDB" id="A0A9D1PH96"/>
<feature type="domain" description="PhoH-like protein" evidence="7">
    <location>
        <begin position="108"/>
        <end position="311"/>
    </location>
</feature>
<dbReference type="Gene3D" id="3.40.50.300">
    <property type="entry name" value="P-loop containing nucleotide triphosphate hydrolases"/>
    <property type="match status" value="1"/>
</dbReference>
<comment type="subcellular location">
    <subcellularLocation>
        <location evidence="1">Cytoplasm</location>
    </subcellularLocation>
</comment>
<keyword evidence="5" id="KW-0067">ATP-binding</keyword>
<proteinExistence type="inferred from homology"/>
<gene>
    <name evidence="8" type="ORF">H9746_04635</name>
</gene>
<evidence type="ECO:0000256" key="1">
    <source>
        <dbReference type="ARBA" id="ARBA00004496"/>
    </source>
</evidence>
<dbReference type="EMBL" id="DXIE01000028">
    <property type="protein sequence ID" value="HIV62121.1"/>
    <property type="molecule type" value="Genomic_DNA"/>
</dbReference>
<dbReference type="SUPFAM" id="SSF52540">
    <property type="entry name" value="P-loop containing nucleoside triphosphate hydrolases"/>
    <property type="match status" value="1"/>
</dbReference>
<accession>A0A9D1PH96</accession>
<dbReference type="FunFam" id="3.40.50.300:FF:000013">
    <property type="entry name" value="PhoH family ATPase"/>
    <property type="match status" value="1"/>
</dbReference>
<dbReference type="GO" id="GO:0005524">
    <property type="term" value="F:ATP binding"/>
    <property type="evidence" value="ECO:0007669"/>
    <property type="project" value="UniProtKB-KW"/>
</dbReference>
<comment type="caution">
    <text evidence="8">The sequence shown here is derived from an EMBL/GenBank/DDBJ whole genome shotgun (WGS) entry which is preliminary data.</text>
</comment>
<name>A0A9D1PH96_9FIRM</name>
<reference evidence="8" key="2">
    <citation type="submission" date="2021-04" db="EMBL/GenBank/DDBJ databases">
        <authorList>
            <person name="Gilroy R."/>
        </authorList>
    </citation>
    <scope>NUCLEOTIDE SEQUENCE</scope>
    <source>
        <strain evidence="8">CHK193-4272</strain>
    </source>
</reference>
<evidence type="ECO:0000259" key="7">
    <source>
        <dbReference type="Pfam" id="PF02562"/>
    </source>
</evidence>
<comment type="similarity">
    <text evidence="2">Belongs to the PhoH family.</text>
</comment>
<reference evidence="8" key="1">
    <citation type="journal article" date="2021" name="PeerJ">
        <title>Extensive microbial diversity within the chicken gut microbiome revealed by metagenomics and culture.</title>
        <authorList>
            <person name="Gilroy R."/>
            <person name="Ravi A."/>
            <person name="Getino M."/>
            <person name="Pursley I."/>
            <person name="Horton D.L."/>
            <person name="Alikhan N.F."/>
            <person name="Baker D."/>
            <person name="Gharbi K."/>
            <person name="Hall N."/>
            <person name="Watson M."/>
            <person name="Adriaenssens E.M."/>
            <person name="Foster-Nyarko E."/>
            <person name="Jarju S."/>
            <person name="Secka A."/>
            <person name="Antonio M."/>
            <person name="Oren A."/>
            <person name="Chaudhuri R.R."/>
            <person name="La Ragione R."/>
            <person name="Hildebrand F."/>
            <person name="Pallen M.J."/>
        </authorList>
    </citation>
    <scope>NUCLEOTIDE SEQUENCE</scope>
    <source>
        <strain evidence="8">CHK193-4272</strain>
    </source>
</reference>
<keyword evidence="3" id="KW-0963">Cytoplasm</keyword>
<evidence type="ECO:0000256" key="2">
    <source>
        <dbReference type="ARBA" id="ARBA00010393"/>
    </source>
</evidence>